<dbReference type="EMBL" id="VJMJ01000013">
    <property type="protein sequence ID" value="KAF0743549.1"/>
    <property type="molecule type" value="Genomic_DNA"/>
</dbReference>
<evidence type="ECO:0000313" key="3">
    <source>
        <dbReference type="Proteomes" id="UP000481153"/>
    </source>
</evidence>
<organism evidence="2 3">
    <name type="scientific">Aphanomyces euteiches</name>
    <dbReference type="NCBI Taxonomy" id="100861"/>
    <lineage>
        <taxon>Eukaryota</taxon>
        <taxon>Sar</taxon>
        <taxon>Stramenopiles</taxon>
        <taxon>Oomycota</taxon>
        <taxon>Saprolegniomycetes</taxon>
        <taxon>Saprolegniales</taxon>
        <taxon>Verrucalvaceae</taxon>
        <taxon>Aphanomyces</taxon>
    </lineage>
</organism>
<accession>A0A6G0XSH4</accession>
<evidence type="ECO:0000313" key="2">
    <source>
        <dbReference type="EMBL" id="KAF0743549.1"/>
    </source>
</evidence>
<evidence type="ECO:0000256" key="1">
    <source>
        <dbReference type="SAM" id="MobiDB-lite"/>
    </source>
</evidence>
<gene>
    <name evidence="2" type="ORF">Ae201684_001698</name>
</gene>
<name>A0A6G0XSH4_9STRA</name>
<dbReference type="Proteomes" id="UP000481153">
    <property type="component" value="Unassembled WGS sequence"/>
</dbReference>
<keyword evidence="3" id="KW-1185">Reference proteome</keyword>
<protein>
    <submittedName>
        <fullName evidence="2">Uncharacterized protein</fullName>
    </submittedName>
</protein>
<proteinExistence type="predicted"/>
<reference evidence="2 3" key="1">
    <citation type="submission" date="2019-07" db="EMBL/GenBank/DDBJ databases">
        <title>Genomics analysis of Aphanomyces spp. identifies a new class of oomycete effector associated with host adaptation.</title>
        <authorList>
            <person name="Gaulin E."/>
        </authorList>
    </citation>
    <scope>NUCLEOTIDE SEQUENCE [LARGE SCALE GENOMIC DNA]</scope>
    <source>
        <strain evidence="2 3">ATCC 201684</strain>
    </source>
</reference>
<feature type="compositionally biased region" description="Polar residues" evidence="1">
    <location>
        <begin position="11"/>
        <end position="20"/>
    </location>
</feature>
<feature type="region of interest" description="Disordered" evidence="1">
    <location>
        <begin position="1"/>
        <end position="23"/>
    </location>
</feature>
<dbReference type="AlphaFoldDB" id="A0A6G0XSH4"/>
<sequence length="71" mass="7595">MDIFSAMPTEVETSNSSSTLMPARRMSEGVRAPAFKQAATSSNKSDILRSCDNDTLLEMLPAGAKEISTVV</sequence>
<comment type="caution">
    <text evidence="2">The sequence shown here is derived from an EMBL/GenBank/DDBJ whole genome shotgun (WGS) entry which is preliminary data.</text>
</comment>